<feature type="transmembrane region" description="Helical" evidence="1">
    <location>
        <begin position="72"/>
        <end position="94"/>
    </location>
</feature>
<name>A0A380JGB1_STRDO</name>
<evidence type="ECO:0000313" key="2">
    <source>
        <dbReference type="EMBL" id="SUN36465.1"/>
    </source>
</evidence>
<protein>
    <submittedName>
        <fullName evidence="2">Protein of uncharacterized function (DUF3021)</fullName>
    </submittedName>
</protein>
<keyword evidence="1" id="KW-1133">Transmembrane helix</keyword>
<keyword evidence="1" id="KW-0472">Membrane</keyword>
<accession>A0A380JGB1</accession>
<sequence length="127" mass="14643">MNKEFQKYLKPTIIRVIIIFLLFTICSFSIVYFNHNPKLAWEIFCAGIISAAIGGAWNIYDINSWSLRKRSLVHFTVMVIFVLPTVLVSGWFPIRSFSDVLLVFAVFAAFGLAFWTIGYFAFRNKSK</sequence>
<dbReference type="AlphaFoldDB" id="A0A380JGB1"/>
<feature type="transmembrane region" description="Helical" evidence="1">
    <location>
        <begin position="100"/>
        <end position="122"/>
    </location>
</feature>
<proteinExistence type="predicted"/>
<feature type="transmembrane region" description="Helical" evidence="1">
    <location>
        <begin position="12"/>
        <end position="33"/>
    </location>
</feature>
<gene>
    <name evidence="2" type="ORF">NCTC11391_01485</name>
</gene>
<organism evidence="2 3">
    <name type="scientific">Streptococcus downei MFe28</name>
    <dbReference type="NCBI Taxonomy" id="764290"/>
    <lineage>
        <taxon>Bacteria</taxon>
        <taxon>Bacillati</taxon>
        <taxon>Bacillota</taxon>
        <taxon>Bacilli</taxon>
        <taxon>Lactobacillales</taxon>
        <taxon>Streptococcaceae</taxon>
        <taxon>Streptococcus</taxon>
    </lineage>
</organism>
<feature type="transmembrane region" description="Helical" evidence="1">
    <location>
        <begin position="39"/>
        <end position="60"/>
    </location>
</feature>
<reference evidence="2 3" key="1">
    <citation type="submission" date="2018-06" db="EMBL/GenBank/DDBJ databases">
        <authorList>
            <consortium name="Pathogen Informatics"/>
            <person name="Doyle S."/>
        </authorList>
    </citation>
    <scope>NUCLEOTIDE SEQUENCE [LARGE SCALE GENOMIC DNA]</scope>
    <source>
        <strain evidence="3">NCTC 11391</strain>
    </source>
</reference>
<dbReference type="OrthoDB" id="2224367at2"/>
<evidence type="ECO:0000313" key="3">
    <source>
        <dbReference type="Proteomes" id="UP000254082"/>
    </source>
</evidence>
<keyword evidence="3" id="KW-1185">Reference proteome</keyword>
<dbReference type="RefSeq" id="WP_002998239.1">
    <property type="nucleotide sequence ID" value="NZ_UHFA01000002.1"/>
</dbReference>
<evidence type="ECO:0000256" key="1">
    <source>
        <dbReference type="SAM" id="Phobius"/>
    </source>
</evidence>
<dbReference type="Proteomes" id="UP000254082">
    <property type="component" value="Unassembled WGS sequence"/>
</dbReference>
<keyword evidence="1" id="KW-0812">Transmembrane</keyword>
<dbReference type="Pfam" id="PF11457">
    <property type="entry name" value="DUF3021"/>
    <property type="match status" value="1"/>
</dbReference>
<dbReference type="EMBL" id="UHFA01000002">
    <property type="protein sequence ID" value="SUN36465.1"/>
    <property type="molecule type" value="Genomic_DNA"/>
</dbReference>
<dbReference type="InterPro" id="IPR021560">
    <property type="entry name" value="DUF3021"/>
</dbReference>